<dbReference type="Gene3D" id="3.40.50.10810">
    <property type="entry name" value="Tandem AAA-ATPase domain"/>
    <property type="match status" value="1"/>
</dbReference>
<dbReference type="GO" id="GO:0032392">
    <property type="term" value="P:DNA geometric change"/>
    <property type="evidence" value="ECO:0007669"/>
    <property type="project" value="EnsemblFungi"/>
</dbReference>
<dbReference type="SMART" id="SM00487">
    <property type="entry name" value="DEXDc"/>
    <property type="match status" value="1"/>
</dbReference>
<keyword evidence="2" id="KW-0378">Hydrolase</keyword>
<dbReference type="GO" id="GO:0015616">
    <property type="term" value="F:DNA translocase activity"/>
    <property type="evidence" value="ECO:0007669"/>
    <property type="project" value="EnsemblFungi"/>
</dbReference>
<protein>
    <recommendedName>
        <fullName evidence="9">DNA repair and recombination protein RDH54</fullName>
    </recommendedName>
</protein>
<dbReference type="PROSITE" id="PS51194">
    <property type="entry name" value="HELICASE_CTER"/>
    <property type="match status" value="1"/>
</dbReference>
<feature type="region of interest" description="Disordered" evidence="4">
    <location>
        <begin position="691"/>
        <end position="716"/>
    </location>
</feature>
<dbReference type="GO" id="GO:0016787">
    <property type="term" value="F:hydrolase activity"/>
    <property type="evidence" value="ECO:0007669"/>
    <property type="project" value="UniProtKB-KW"/>
</dbReference>
<dbReference type="GO" id="GO:0003690">
    <property type="term" value="F:double-stranded DNA binding"/>
    <property type="evidence" value="ECO:0007669"/>
    <property type="project" value="EnsemblFungi"/>
</dbReference>
<dbReference type="InterPro" id="IPR027417">
    <property type="entry name" value="P-loop_NTPase"/>
</dbReference>
<dbReference type="Gene3D" id="1.20.120.850">
    <property type="entry name" value="SWI2/SNF2 ATPases, N-terminal domain"/>
    <property type="match status" value="1"/>
</dbReference>
<dbReference type="GO" id="GO:0000724">
    <property type="term" value="P:double-strand break repair via homologous recombination"/>
    <property type="evidence" value="ECO:0007669"/>
    <property type="project" value="TreeGrafter"/>
</dbReference>
<dbReference type="InterPro" id="IPR001650">
    <property type="entry name" value="Helicase_C-like"/>
</dbReference>
<dbReference type="CDD" id="cd18004">
    <property type="entry name" value="DEXHc_RAD54"/>
    <property type="match status" value="1"/>
</dbReference>
<dbReference type="InterPro" id="IPR000330">
    <property type="entry name" value="SNF2_N"/>
</dbReference>
<feature type="non-terminal residue" evidence="7">
    <location>
        <position position="770"/>
    </location>
</feature>
<dbReference type="SUPFAM" id="SSF52540">
    <property type="entry name" value="P-loop containing nucleoside triphosphate hydrolases"/>
    <property type="match status" value="2"/>
</dbReference>
<dbReference type="GO" id="GO:0007131">
    <property type="term" value="P:reciprocal meiotic recombination"/>
    <property type="evidence" value="ECO:0007669"/>
    <property type="project" value="EnsemblFungi"/>
</dbReference>
<evidence type="ECO:0008006" key="9">
    <source>
        <dbReference type="Google" id="ProtNLM"/>
    </source>
</evidence>
<evidence type="ECO:0000256" key="3">
    <source>
        <dbReference type="ARBA" id="ARBA00022840"/>
    </source>
</evidence>
<dbReference type="InterPro" id="IPR014001">
    <property type="entry name" value="Helicase_ATP-bd"/>
</dbReference>
<gene>
    <name evidence="7" type="ORF">PACTADRAFT_23072</name>
</gene>
<evidence type="ECO:0000256" key="4">
    <source>
        <dbReference type="SAM" id="MobiDB-lite"/>
    </source>
</evidence>
<evidence type="ECO:0000259" key="6">
    <source>
        <dbReference type="PROSITE" id="PS51194"/>
    </source>
</evidence>
<name>A0A1E4TWU6_PACTA</name>
<dbReference type="CDD" id="cd18793">
    <property type="entry name" value="SF2_C_SNF"/>
    <property type="match status" value="1"/>
</dbReference>
<dbReference type="GO" id="GO:0030491">
    <property type="term" value="P:heteroduplex formation"/>
    <property type="evidence" value="ECO:0007669"/>
    <property type="project" value="EnsemblFungi"/>
</dbReference>
<dbReference type="SMART" id="SM00490">
    <property type="entry name" value="HELICc"/>
    <property type="match status" value="1"/>
</dbReference>
<keyword evidence="3" id="KW-0067">ATP-binding</keyword>
<evidence type="ECO:0000313" key="8">
    <source>
        <dbReference type="Proteomes" id="UP000094236"/>
    </source>
</evidence>
<evidence type="ECO:0000256" key="1">
    <source>
        <dbReference type="ARBA" id="ARBA00022741"/>
    </source>
</evidence>
<evidence type="ECO:0000313" key="7">
    <source>
        <dbReference type="EMBL" id="ODV96232.1"/>
    </source>
</evidence>
<organism evidence="7 8">
    <name type="scientific">Pachysolen tannophilus NRRL Y-2460</name>
    <dbReference type="NCBI Taxonomy" id="669874"/>
    <lineage>
        <taxon>Eukaryota</taxon>
        <taxon>Fungi</taxon>
        <taxon>Dikarya</taxon>
        <taxon>Ascomycota</taxon>
        <taxon>Saccharomycotina</taxon>
        <taxon>Pichiomycetes</taxon>
        <taxon>Pachysolenaceae</taxon>
        <taxon>Pachysolen</taxon>
    </lineage>
</organism>
<feature type="domain" description="Helicase C-terminal" evidence="6">
    <location>
        <begin position="503"/>
        <end position="659"/>
    </location>
</feature>
<dbReference type="Proteomes" id="UP000094236">
    <property type="component" value="Unassembled WGS sequence"/>
</dbReference>
<dbReference type="AlphaFoldDB" id="A0A1E4TWU6"/>
<dbReference type="GO" id="GO:0005634">
    <property type="term" value="C:nucleus"/>
    <property type="evidence" value="ECO:0007669"/>
    <property type="project" value="TreeGrafter"/>
</dbReference>
<keyword evidence="1" id="KW-0547">Nucleotide-binding</keyword>
<dbReference type="PANTHER" id="PTHR45629:SF7">
    <property type="entry name" value="DNA EXCISION REPAIR PROTEIN ERCC-6-RELATED"/>
    <property type="match status" value="1"/>
</dbReference>
<dbReference type="Pfam" id="PF00176">
    <property type="entry name" value="SNF2-rel_dom"/>
    <property type="match status" value="1"/>
</dbReference>
<dbReference type="STRING" id="669874.A0A1E4TWU6"/>
<keyword evidence="8" id="KW-1185">Reference proteome</keyword>
<dbReference type="InterPro" id="IPR049730">
    <property type="entry name" value="SNF2/RAD54-like_C"/>
</dbReference>
<proteinExistence type="predicted"/>
<feature type="non-terminal residue" evidence="7">
    <location>
        <position position="1"/>
    </location>
</feature>
<dbReference type="EMBL" id="KV454013">
    <property type="protein sequence ID" value="ODV96232.1"/>
    <property type="molecule type" value="Genomic_DNA"/>
</dbReference>
<dbReference type="Pfam" id="PF00271">
    <property type="entry name" value="Helicase_C"/>
    <property type="match status" value="1"/>
</dbReference>
<dbReference type="GO" id="GO:0045144">
    <property type="term" value="P:meiotic sister chromatid segregation"/>
    <property type="evidence" value="ECO:0007669"/>
    <property type="project" value="EnsemblFungi"/>
</dbReference>
<dbReference type="OrthoDB" id="413460at2759"/>
<dbReference type="InterPro" id="IPR038718">
    <property type="entry name" value="SNF2-like_sf"/>
</dbReference>
<sequence>KIFFVIWRKKTMKKNKTWDGDGLLILNQDGTGTFRCDLTGGENYREQCRSLGKVNLEGLVKIGNYEMEVDYEITNTDELAKYQRYLQSHSSSNTADPAINLPKFKQVITANTLSRPPKEKRPPLYNPNAEEALVMKRPPNEPESDVVDVVVDPCLSKHLRPHQREGVLFLYECIMGFRDHGGNGALLADEMGLGKTLMTITLIWTLLRQSPYASQSPVAKRVLVVCPVTLIGNWKKEFKKWLGMNKISVLTINGSNNAKADKANIKSFGRTRVYQVLILGYEKVLTMADELETVDFDLLVCDEGHRLKSSQNKVLKVLNTLDIEKRILLTGTPIQNDLTEFYNIINFVNPGIFGSFDKFQRNFINPILRAREVNCKNKQVIEMGNEKSDELIQITRTFILRRTNTVISKFLPPRTDLVLFVPPTKLQLSLFNAVLDSQMFNKTIQKNNFSDSLSLITVFRKICNSPALVNEDDIFTKISGNDSGRKYDLSKKVASGKMKIVVKLLNSIRDLGSNEKVVLISNFTQTLDLLQTILDAHNMSYLRLDGSTQSKVRDKVVNDFNTSSSASSFVFLLSAKSGGCGLNLIGASRLILFDNDWNPSVDLQAMARIHRDGQKRPVFVYRLLTSGAIDEKIFQRQLMKNNLSDKFLDDKSSSKNDLFEYSDLRDLFTVDADIKSNTHSLLECKCTGTGEEVEGSEPVESEEEEKEELEDKSNDAKPDWISALDFKQVSQEPIKKKNAIKSLQDYKHIDPEVCSEFIAYDEVLENIIRK</sequence>
<feature type="domain" description="Helicase ATP-binding" evidence="5">
    <location>
        <begin position="176"/>
        <end position="351"/>
    </location>
</feature>
<feature type="compositionally biased region" description="Acidic residues" evidence="4">
    <location>
        <begin position="691"/>
        <end position="708"/>
    </location>
</feature>
<accession>A0A1E4TWU6</accession>
<dbReference type="Gene3D" id="3.40.50.300">
    <property type="entry name" value="P-loop containing nucleotide triphosphate hydrolases"/>
    <property type="match status" value="1"/>
</dbReference>
<dbReference type="InterPro" id="IPR050496">
    <property type="entry name" value="SNF2_RAD54_helicase_repair"/>
</dbReference>
<dbReference type="FunFam" id="3.40.50.10810:FF:000020">
    <property type="entry name" value="DNA repair and recombination protein RAD54B"/>
    <property type="match status" value="1"/>
</dbReference>
<dbReference type="PANTHER" id="PTHR45629">
    <property type="entry name" value="SNF2/RAD54 FAMILY MEMBER"/>
    <property type="match status" value="1"/>
</dbReference>
<reference evidence="8" key="1">
    <citation type="submission" date="2016-05" db="EMBL/GenBank/DDBJ databases">
        <title>Comparative genomics of biotechnologically important yeasts.</title>
        <authorList>
            <consortium name="DOE Joint Genome Institute"/>
            <person name="Riley R."/>
            <person name="Haridas S."/>
            <person name="Wolfe K.H."/>
            <person name="Lopes M.R."/>
            <person name="Hittinger C.T."/>
            <person name="Goker M."/>
            <person name="Salamov A."/>
            <person name="Wisecaver J."/>
            <person name="Long T.M."/>
            <person name="Aerts A.L."/>
            <person name="Barry K."/>
            <person name="Choi C."/>
            <person name="Clum A."/>
            <person name="Coughlan A.Y."/>
            <person name="Deshpande S."/>
            <person name="Douglass A.P."/>
            <person name="Hanson S.J."/>
            <person name="Klenk H.-P."/>
            <person name="Labutti K."/>
            <person name="Lapidus A."/>
            <person name="Lindquist E."/>
            <person name="Lipzen A."/>
            <person name="Meier-Kolthoff J.P."/>
            <person name="Ohm R.A."/>
            <person name="Otillar R.P."/>
            <person name="Pangilinan J."/>
            <person name="Peng Y."/>
            <person name="Rokas A."/>
            <person name="Rosa C.A."/>
            <person name="Scheuner C."/>
            <person name="Sibirny A.A."/>
            <person name="Slot J.C."/>
            <person name="Stielow J.B."/>
            <person name="Sun H."/>
            <person name="Kurtzman C.P."/>
            <person name="Blackwell M."/>
            <person name="Grigoriev I.V."/>
            <person name="Jeffries T.W."/>
        </authorList>
    </citation>
    <scope>NUCLEOTIDE SEQUENCE [LARGE SCALE GENOMIC DNA]</scope>
    <source>
        <strain evidence="8">NRRL Y-2460</strain>
    </source>
</reference>
<dbReference type="GO" id="GO:0005524">
    <property type="term" value="F:ATP binding"/>
    <property type="evidence" value="ECO:0007669"/>
    <property type="project" value="InterPro"/>
</dbReference>
<evidence type="ECO:0000256" key="2">
    <source>
        <dbReference type="ARBA" id="ARBA00022801"/>
    </source>
</evidence>
<evidence type="ECO:0000259" key="5">
    <source>
        <dbReference type="PROSITE" id="PS51192"/>
    </source>
</evidence>
<dbReference type="PROSITE" id="PS51192">
    <property type="entry name" value="HELICASE_ATP_BIND_1"/>
    <property type="match status" value="1"/>
</dbReference>